<evidence type="ECO:0000313" key="1">
    <source>
        <dbReference type="EMBL" id="AGO47502.1"/>
    </source>
</evidence>
<dbReference type="OrthoDB" id="25146at10239"/>
<evidence type="ECO:0000313" key="2">
    <source>
        <dbReference type="Proteomes" id="UP000014731"/>
    </source>
</evidence>
<proteinExistence type="predicted"/>
<dbReference type="KEGG" id="vg:16880987"/>
<organism evidence="1 2">
    <name type="scientific">Cellulophaga phage phi19:3</name>
    <dbReference type="NCBI Taxonomy" id="1327971"/>
    <lineage>
        <taxon>Viruses</taxon>
        <taxon>Duplodnaviria</taxon>
        <taxon>Heunggongvirae</taxon>
        <taxon>Uroviricota</taxon>
        <taxon>Caudoviricetes</taxon>
        <taxon>Pachyviridae</taxon>
        <taxon>Baltivirus</taxon>
        <taxon>Baltivirus phi19tres</taxon>
    </lineage>
</organism>
<name>R9ZZ06_9CAUD</name>
<gene>
    <name evidence="1" type="ORF">Phi19:3_gp098</name>
</gene>
<dbReference type="GeneID" id="16880987"/>
<reference evidence="1 2" key="1">
    <citation type="journal article" date="2013" name="Proc. Natl. Acad. Sci. U.S.A.">
        <title>Twelve previously unknown phage genera are ubiquitous in global oceans.</title>
        <authorList>
            <person name="Holmfeldt K."/>
            <person name="Solonenko N."/>
            <person name="Shah M."/>
            <person name="Corrier K."/>
            <person name="Riemann L."/>
            <person name="Verberkmoes N.C."/>
            <person name="Sullivan M.B."/>
        </authorList>
    </citation>
    <scope>NUCLEOTIDE SEQUENCE [LARGE SCALE GENOMIC DNA]</scope>
    <source>
        <strain evidence="1">Phi19:3</strain>
    </source>
</reference>
<keyword evidence="2" id="KW-1185">Reference proteome</keyword>
<dbReference type="EMBL" id="KC821608">
    <property type="protein sequence ID" value="AGO47502.1"/>
    <property type="molecule type" value="Genomic_DNA"/>
</dbReference>
<reference evidence="2" key="2">
    <citation type="submission" date="2013-03" db="EMBL/GenBank/DDBJ databases">
        <title>The Cellulophaga phages: a novel, diverse, and globally ubiquitous model system.</title>
        <authorList>
            <person name="Holmfeldt K."/>
            <person name="Solonenko N."/>
            <person name="Shah M."/>
            <person name="Corrier K."/>
            <person name="Riemann L."/>
            <person name="VerBerkmoes N.C."/>
            <person name="Sullivan M.B."/>
        </authorList>
    </citation>
    <scope>NUCLEOTIDE SEQUENCE [LARGE SCALE GENOMIC DNA]</scope>
</reference>
<accession>R9ZZ06</accession>
<protein>
    <submittedName>
        <fullName evidence="1">Uncharacterized protein</fullName>
    </submittedName>
</protein>
<dbReference type="Proteomes" id="UP000014731">
    <property type="component" value="Segment"/>
</dbReference>
<dbReference type="RefSeq" id="YP_008240883.1">
    <property type="nucleotide sequence ID" value="NC_021789.1"/>
</dbReference>
<sequence length="52" mass="5915">MTDDEWYGEVFKTGTMQDVMDLKSILIKEGDFLLAAACDGRLKELRIKNSDC</sequence>